<keyword evidence="2" id="KW-0805">Transcription regulation</keyword>
<dbReference type="GO" id="GO:0003743">
    <property type="term" value="F:translation initiation factor activity"/>
    <property type="evidence" value="ECO:0007669"/>
    <property type="project" value="UniProtKB-KW"/>
</dbReference>
<dbReference type="OrthoDB" id="436852at2759"/>
<protein>
    <submittedName>
        <fullName evidence="6">Transcription initiation factor TFIID subunit 3</fullName>
    </submittedName>
</protein>
<evidence type="ECO:0000256" key="3">
    <source>
        <dbReference type="ARBA" id="ARBA00023163"/>
    </source>
</evidence>
<evidence type="ECO:0000313" key="6">
    <source>
        <dbReference type="EMBL" id="KAB7497774.1"/>
    </source>
</evidence>
<dbReference type="GO" id="GO:0046982">
    <property type="term" value="F:protein heterodimerization activity"/>
    <property type="evidence" value="ECO:0007669"/>
    <property type="project" value="InterPro"/>
</dbReference>
<keyword evidence="6" id="KW-0648">Protein biosynthesis</keyword>
<dbReference type="PANTHER" id="PTHR46452:SF1">
    <property type="entry name" value="TRANSCRIPTION INITIATION FACTOR TFIID SUBUNIT 3"/>
    <property type="match status" value="1"/>
</dbReference>
<dbReference type="GO" id="GO:0045944">
    <property type="term" value="P:positive regulation of transcription by RNA polymerase II"/>
    <property type="evidence" value="ECO:0007669"/>
    <property type="project" value="TreeGrafter"/>
</dbReference>
<comment type="subcellular location">
    <subcellularLocation>
        <location evidence="1">Nucleus</location>
    </subcellularLocation>
</comment>
<proteinExistence type="predicted"/>
<evidence type="ECO:0000256" key="4">
    <source>
        <dbReference type="ARBA" id="ARBA00023242"/>
    </source>
</evidence>
<feature type="domain" description="Bromodomain associated" evidence="5">
    <location>
        <begin position="3"/>
        <end position="79"/>
    </location>
</feature>
<dbReference type="InterPro" id="IPR009072">
    <property type="entry name" value="Histone-fold"/>
</dbReference>
<accession>A0A5N5SU75</accession>
<dbReference type="PANTHER" id="PTHR46452">
    <property type="entry name" value="TRANSCRIPTION INITIATION FACTOR TFIID SUBUNIT 3"/>
    <property type="match status" value="1"/>
</dbReference>
<evidence type="ECO:0000313" key="7">
    <source>
        <dbReference type="Proteomes" id="UP000326759"/>
    </source>
</evidence>
<dbReference type="AlphaFoldDB" id="A0A5N5SU75"/>
<keyword evidence="7" id="KW-1185">Reference proteome</keyword>
<dbReference type="Pfam" id="PF07524">
    <property type="entry name" value="Bromo_TP"/>
    <property type="match status" value="1"/>
</dbReference>
<evidence type="ECO:0000259" key="5">
    <source>
        <dbReference type="SMART" id="SM00576"/>
    </source>
</evidence>
<keyword evidence="6" id="KW-0396">Initiation factor</keyword>
<dbReference type="EMBL" id="SEYY01019925">
    <property type="protein sequence ID" value="KAB7497774.1"/>
    <property type="molecule type" value="Genomic_DNA"/>
</dbReference>
<reference evidence="6 7" key="1">
    <citation type="journal article" date="2019" name="PLoS Biol.">
        <title>Sex chromosomes control vertical transmission of feminizing Wolbachia symbionts in an isopod.</title>
        <authorList>
            <person name="Becking T."/>
            <person name="Chebbi M.A."/>
            <person name="Giraud I."/>
            <person name="Moumen B."/>
            <person name="Laverre T."/>
            <person name="Caubet Y."/>
            <person name="Peccoud J."/>
            <person name="Gilbert C."/>
            <person name="Cordaux R."/>
        </authorList>
    </citation>
    <scope>NUCLEOTIDE SEQUENCE [LARGE SCALE GENOMIC DNA]</scope>
    <source>
        <strain evidence="6">ANa2</strain>
        <tissue evidence="6">Whole body excluding digestive tract and cuticle</tissue>
    </source>
</reference>
<keyword evidence="3" id="KW-0804">Transcription</keyword>
<comment type="caution">
    <text evidence="6">The sequence shown here is derived from an EMBL/GenBank/DDBJ whole genome shotgun (WGS) entry which is preliminary data.</text>
</comment>
<dbReference type="GO" id="GO:0005669">
    <property type="term" value="C:transcription factor TFIID complex"/>
    <property type="evidence" value="ECO:0007669"/>
    <property type="project" value="TreeGrafter"/>
</dbReference>
<dbReference type="Proteomes" id="UP000326759">
    <property type="component" value="Unassembled WGS sequence"/>
</dbReference>
<gene>
    <name evidence="6" type="primary">TAF3</name>
    <name evidence="6" type="ORF">Anas_07146</name>
</gene>
<organism evidence="6 7">
    <name type="scientific">Armadillidium nasatum</name>
    <dbReference type="NCBI Taxonomy" id="96803"/>
    <lineage>
        <taxon>Eukaryota</taxon>
        <taxon>Metazoa</taxon>
        <taxon>Ecdysozoa</taxon>
        <taxon>Arthropoda</taxon>
        <taxon>Crustacea</taxon>
        <taxon>Multicrustacea</taxon>
        <taxon>Malacostraca</taxon>
        <taxon>Eumalacostraca</taxon>
        <taxon>Peracarida</taxon>
        <taxon>Isopoda</taxon>
        <taxon>Oniscidea</taxon>
        <taxon>Crinocheta</taxon>
        <taxon>Armadillidiidae</taxon>
        <taxon>Armadillidium</taxon>
    </lineage>
</organism>
<dbReference type="SUPFAM" id="SSF47113">
    <property type="entry name" value="Histone-fold"/>
    <property type="match status" value="1"/>
</dbReference>
<keyword evidence="4" id="KW-0539">Nucleus</keyword>
<sequence>MASKFHEDVLKIVVGQICQNIGFHGIFSSSVDVLVDLLHRYLRDIAVTTHRYTEHYGRTDANLDDLGLAFREMGISVKELEEYISFVEPLHFPHKVPQLPVPQTSNLNFLKPGAREDLISSSTYS</sequence>
<evidence type="ECO:0000256" key="2">
    <source>
        <dbReference type="ARBA" id="ARBA00023015"/>
    </source>
</evidence>
<dbReference type="CDD" id="cd22916">
    <property type="entry name" value="HFD_TAF3"/>
    <property type="match status" value="1"/>
</dbReference>
<dbReference type="SMART" id="SM00576">
    <property type="entry name" value="BTP"/>
    <property type="match status" value="1"/>
</dbReference>
<dbReference type="Gene3D" id="1.10.20.10">
    <property type="entry name" value="Histone, subunit A"/>
    <property type="match status" value="1"/>
</dbReference>
<evidence type="ECO:0000256" key="1">
    <source>
        <dbReference type="ARBA" id="ARBA00004123"/>
    </source>
</evidence>
<name>A0A5N5SU75_9CRUS</name>
<dbReference type="GO" id="GO:0002039">
    <property type="term" value="F:p53 binding"/>
    <property type="evidence" value="ECO:0007669"/>
    <property type="project" value="TreeGrafter"/>
</dbReference>
<dbReference type="InterPro" id="IPR006565">
    <property type="entry name" value="BTP"/>
</dbReference>